<evidence type="ECO:0000313" key="9">
    <source>
        <dbReference type="Proteomes" id="UP000636888"/>
    </source>
</evidence>
<name>A0A8J7LTQ4_9BACT</name>
<dbReference type="AlphaFoldDB" id="A0A8J7LTQ4"/>
<evidence type="ECO:0000313" key="8">
    <source>
        <dbReference type="EMBL" id="MBJ6723689.1"/>
    </source>
</evidence>
<dbReference type="Proteomes" id="UP000636888">
    <property type="component" value="Unassembled WGS sequence"/>
</dbReference>
<dbReference type="InterPro" id="IPR013783">
    <property type="entry name" value="Ig-like_fold"/>
</dbReference>
<dbReference type="GO" id="GO:0005737">
    <property type="term" value="C:cytoplasm"/>
    <property type="evidence" value="ECO:0007669"/>
    <property type="project" value="UniProtKB-SubCell"/>
</dbReference>
<evidence type="ECO:0000256" key="3">
    <source>
        <dbReference type="ARBA" id="ARBA00022490"/>
    </source>
</evidence>
<keyword evidence="9" id="KW-1185">Reference proteome</keyword>
<feature type="signal peptide" evidence="6">
    <location>
        <begin position="1"/>
        <end position="29"/>
    </location>
</feature>
<dbReference type="Gene3D" id="2.60.40.10">
    <property type="entry name" value="Immunoglobulins"/>
    <property type="match status" value="1"/>
</dbReference>
<organism evidence="8 9">
    <name type="scientific">Geomesophilobacter sediminis</name>
    <dbReference type="NCBI Taxonomy" id="2798584"/>
    <lineage>
        <taxon>Bacteria</taxon>
        <taxon>Pseudomonadati</taxon>
        <taxon>Thermodesulfobacteriota</taxon>
        <taxon>Desulfuromonadia</taxon>
        <taxon>Geobacterales</taxon>
        <taxon>Geobacteraceae</taxon>
        <taxon>Geomesophilobacter</taxon>
    </lineage>
</organism>
<dbReference type="RefSeq" id="WP_199382526.1">
    <property type="nucleotide sequence ID" value="NZ_JAEMHM010000002.1"/>
</dbReference>
<dbReference type="Gene3D" id="2.60.120.200">
    <property type="match status" value="1"/>
</dbReference>
<comment type="caution">
    <text evidence="8">The sequence shown here is derived from an EMBL/GenBank/DDBJ whole genome shotgun (WGS) entry which is preliminary data.</text>
</comment>
<evidence type="ECO:0000259" key="7">
    <source>
        <dbReference type="Pfam" id="PF22544"/>
    </source>
</evidence>
<dbReference type="Pfam" id="PF22544">
    <property type="entry name" value="HYDIN_VesB_CFA65-like_Ig"/>
    <property type="match status" value="1"/>
</dbReference>
<feature type="chain" id="PRO_5035274577" evidence="6">
    <location>
        <begin position="30"/>
        <end position="389"/>
    </location>
</feature>
<feature type="domain" description="HYDIN/VesB/CFA65-like Ig-like" evidence="7">
    <location>
        <begin position="46"/>
        <end position="133"/>
    </location>
</feature>
<dbReference type="InterPro" id="IPR013320">
    <property type="entry name" value="ConA-like_dom_sf"/>
</dbReference>
<gene>
    <name evidence="8" type="ORF">JFN93_03100</name>
</gene>
<keyword evidence="5" id="KW-0966">Cell projection</keyword>
<proteinExistence type="predicted"/>
<evidence type="ECO:0000256" key="2">
    <source>
        <dbReference type="ARBA" id="ARBA00004496"/>
    </source>
</evidence>
<evidence type="ECO:0000256" key="1">
    <source>
        <dbReference type="ARBA" id="ARBA00004138"/>
    </source>
</evidence>
<sequence length="389" mass="39829">MGTLGRFVYLAALTLGLCLFEGAPEEAQAATVPPVCWTATAPPTPPALAYSPTTLAFSNVSTGKSQNLTITISNSGQTAATGVTQGGLTPPFTLLSTTCSGTLAAGGSCTSTVAFAPTVPGTTGEILTASASGIASVSAAVSGTGALRDWTTKPPFGTALRTDGDWSVAGLFGCWLLNEGTGAIAHSLVPNGDLQFLDAGSTAPVWVPAGMAFSHGVSGTVYGHLSSPAGFFPNNSAFTVVQNVTVQPLAPYEDMEFWSVYGSGLPAIGLGVSGDGGGNYYRMRWGWNGTETNSAAYRLPPGNYTLATVVSGTSVSIYRNGALFYASTLGAPPPYKGTFSIGSYHRDSSNTTYYGLNGSVGFTLLYNRALSPAEVAAISANPWKVAQPY</sequence>
<dbReference type="EMBL" id="JAEMHM010000002">
    <property type="protein sequence ID" value="MBJ6723689.1"/>
    <property type="molecule type" value="Genomic_DNA"/>
</dbReference>
<dbReference type="SUPFAM" id="SSF49899">
    <property type="entry name" value="Concanavalin A-like lectins/glucanases"/>
    <property type="match status" value="1"/>
</dbReference>
<dbReference type="Pfam" id="PF13385">
    <property type="entry name" value="Laminin_G_3"/>
    <property type="match status" value="1"/>
</dbReference>
<keyword evidence="4" id="KW-0969">Cilium</keyword>
<comment type="subcellular location">
    <subcellularLocation>
        <location evidence="1">Cell projection</location>
        <location evidence="1">Cilium</location>
    </subcellularLocation>
    <subcellularLocation>
        <location evidence="2">Cytoplasm</location>
    </subcellularLocation>
</comment>
<dbReference type="InterPro" id="IPR053879">
    <property type="entry name" value="HYDIN_VesB_CFA65-like_Ig"/>
</dbReference>
<accession>A0A8J7LTQ4</accession>
<keyword evidence="3" id="KW-0963">Cytoplasm</keyword>
<dbReference type="NCBIfam" id="NF012200">
    <property type="entry name" value="choice_anch_D"/>
    <property type="match status" value="1"/>
</dbReference>
<keyword evidence="6" id="KW-0732">Signal</keyword>
<evidence type="ECO:0000256" key="4">
    <source>
        <dbReference type="ARBA" id="ARBA00023069"/>
    </source>
</evidence>
<evidence type="ECO:0000256" key="6">
    <source>
        <dbReference type="SAM" id="SignalP"/>
    </source>
</evidence>
<evidence type="ECO:0000256" key="5">
    <source>
        <dbReference type="ARBA" id="ARBA00023273"/>
    </source>
</evidence>
<reference evidence="8" key="1">
    <citation type="submission" date="2020-12" db="EMBL/GenBank/DDBJ databases">
        <title>Geomonas sp. Red875, isolated from river sediment.</title>
        <authorList>
            <person name="Xu Z."/>
            <person name="Zhang Z."/>
            <person name="Masuda Y."/>
            <person name="Itoh H."/>
            <person name="Senoo K."/>
        </authorList>
    </citation>
    <scope>NUCLEOTIDE SEQUENCE</scope>
    <source>
        <strain evidence="8">Red875</strain>
    </source>
</reference>
<protein>
    <submittedName>
        <fullName evidence="8">Choice-of-anchor D domain-containing protein</fullName>
    </submittedName>
</protein>